<dbReference type="InterPro" id="IPR016162">
    <property type="entry name" value="Ald_DH_N"/>
</dbReference>
<keyword evidence="1" id="KW-0560">Oxidoreductase</keyword>
<dbReference type="RefSeq" id="WP_200336055.1">
    <property type="nucleotide sequence ID" value="NZ_CP066786.1"/>
</dbReference>
<dbReference type="Gene3D" id="3.40.605.10">
    <property type="entry name" value="Aldehyde Dehydrogenase, Chain A, domain 1"/>
    <property type="match status" value="1"/>
</dbReference>
<dbReference type="Gene3D" id="3.40.309.10">
    <property type="entry name" value="Aldehyde Dehydrogenase, Chain A, domain 2"/>
    <property type="match status" value="1"/>
</dbReference>
<feature type="domain" description="Aldehyde dehydrogenase" evidence="2">
    <location>
        <begin position="20"/>
        <end position="455"/>
    </location>
</feature>
<evidence type="ECO:0000313" key="3">
    <source>
        <dbReference type="EMBL" id="QQM30566.1"/>
    </source>
</evidence>
<dbReference type="InterPro" id="IPR016161">
    <property type="entry name" value="Ald_DH/histidinol_DH"/>
</dbReference>
<dbReference type="InterPro" id="IPR044151">
    <property type="entry name" value="ALDH_KGSADH"/>
</dbReference>
<dbReference type="Proteomes" id="UP000596083">
    <property type="component" value="Chromosome"/>
</dbReference>
<accession>A0A7T7HJZ0</accession>
<dbReference type="InterPro" id="IPR016163">
    <property type="entry name" value="Ald_DH_C"/>
</dbReference>
<evidence type="ECO:0000259" key="2">
    <source>
        <dbReference type="Pfam" id="PF00171"/>
    </source>
</evidence>
<dbReference type="PANTHER" id="PTHR43353:SF3">
    <property type="entry name" value="ALDEHYDE DEHYDROGENASE-RELATED"/>
    <property type="match status" value="1"/>
</dbReference>
<dbReference type="CDD" id="cd07129">
    <property type="entry name" value="ALDH_KGSADH"/>
    <property type="match status" value="1"/>
</dbReference>
<dbReference type="InterPro" id="IPR015590">
    <property type="entry name" value="Aldehyde_DH_dom"/>
</dbReference>
<gene>
    <name evidence="3" type="ORF">JET14_20365</name>
</gene>
<dbReference type="AlphaFoldDB" id="A0A7T7HJZ0"/>
<dbReference type="KEGG" id="mlut:JET14_20365"/>
<dbReference type="PANTHER" id="PTHR43353">
    <property type="entry name" value="SUCCINATE-SEMIALDEHYDE DEHYDROGENASE, MITOCHONDRIAL"/>
    <property type="match status" value="1"/>
</dbReference>
<organism evidence="3 4">
    <name type="scientific">Martelella lutilitoris</name>
    <dbReference type="NCBI Taxonomy" id="2583532"/>
    <lineage>
        <taxon>Bacteria</taxon>
        <taxon>Pseudomonadati</taxon>
        <taxon>Pseudomonadota</taxon>
        <taxon>Alphaproteobacteria</taxon>
        <taxon>Hyphomicrobiales</taxon>
        <taxon>Aurantimonadaceae</taxon>
        <taxon>Martelella</taxon>
    </lineage>
</organism>
<dbReference type="GO" id="GO:0016620">
    <property type="term" value="F:oxidoreductase activity, acting on the aldehyde or oxo group of donors, NAD or NADP as acceptor"/>
    <property type="evidence" value="ECO:0007669"/>
    <property type="project" value="InterPro"/>
</dbReference>
<reference evidence="3 4" key="1">
    <citation type="submission" date="2020-12" db="EMBL/GenBank/DDBJ databases">
        <authorList>
            <person name="Zheng R.K."/>
            <person name="Sun C.M."/>
        </authorList>
    </citation>
    <scope>NUCLEOTIDE SEQUENCE [LARGE SCALE GENOMIC DNA]</scope>
    <source>
        <strain evidence="3 4">ZRK001</strain>
    </source>
</reference>
<evidence type="ECO:0000256" key="1">
    <source>
        <dbReference type="ARBA" id="ARBA00023002"/>
    </source>
</evidence>
<dbReference type="InterPro" id="IPR050740">
    <property type="entry name" value="Aldehyde_DH_Superfamily"/>
</dbReference>
<dbReference type="SUPFAM" id="SSF53720">
    <property type="entry name" value="ALDH-like"/>
    <property type="match status" value="1"/>
</dbReference>
<dbReference type="Pfam" id="PF00171">
    <property type="entry name" value="Aldedh"/>
    <property type="match status" value="1"/>
</dbReference>
<name>A0A7T7HJZ0_9HYPH</name>
<protein>
    <submittedName>
        <fullName evidence="3">Aldehyde dehydrogenase (NADP(+))</fullName>
    </submittedName>
</protein>
<proteinExistence type="predicted"/>
<evidence type="ECO:0000313" key="4">
    <source>
        <dbReference type="Proteomes" id="UP000596083"/>
    </source>
</evidence>
<dbReference type="EMBL" id="CP066786">
    <property type="protein sequence ID" value="QQM30566.1"/>
    <property type="molecule type" value="Genomic_DNA"/>
</dbReference>
<sequence>MKITGELLIGNQTRMGENGTLTAVEAATGKALSGAFGGASAADLDEAVRLAWRAFFAYRETALEDRAAFLEKAAENILEIGDILIERAMAESGLPRGRLEGERMRTVNQLRLFAGVVRKGAFQDLRFDPADAARTPPKPDLRLRKVGLGPVAVFGASNFPLAFSVAGGDTASALAGGCPVVVKAHPAHPGTSELVARALQRAVIDCGMPEGTVSMLHDSGYEIGGALVAHPLIRAVGFTGSRRGGLALVDIAAKRAMPIPVYAEMSAINPVLLFPEALKARGDKIGAAFAASLTLGAGQFCTNPGLILAVEGEGFEAFKASAVEALKAVPAQTMLTSGICKAYREGVARLIGHGDVMQLAEGQEGDEFHGQAALFETTAASFLADKSLHDEVFGSAGLIVRCRDLAELETVVDGIEGQLTVALHIAEADYPAAKKLMPKLEMLAGRLLVNGFGTGVEVSPAMVHGGPYPATSDVRSTSVGTMAIERFLRPVSYQDMPTDLLPAALRDQD</sequence>